<accession>A0A1V4IV45</accession>
<protein>
    <submittedName>
        <fullName evidence="2">Nucleotidyltransferase domain protein</fullName>
    </submittedName>
</protein>
<dbReference type="InterPro" id="IPR043519">
    <property type="entry name" value="NT_sf"/>
</dbReference>
<evidence type="ECO:0000313" key="2">
    <source>
        <dbReference type="EMBL" id="OPJ63779.1"/>
    </source>
</evidence>
<organism evidence="2 3">
    <name type="scientific">Clostridium oryzae</name>
    <dbReference type="NCBI Taxonomy" id="1450648"/>
    <lineage>
        <taxon>Bacteria</taxon>
        <taxon>Bacillati</taxon>
        <taxon>Bacillota</taxon>
        <taxon>Clostridia</taxon>
        <taxon>Eubacteriales</taxon>
        <taxon>Clostridiaceae</taxon>
        <taxon>Clostridium</taxon>
    </lineage>
</organism>
<gene>
    <name evidence="2" type="ORF">CLORY_09630</name>
</gene>
<comment type="caution">
    <text evidence="2">The sequence shown here is derived from an EMBL/GenBank/DDBJ whole genome shotgun (WGS) entry which is preliminary data.</text>
</comment>
<dbReference type="OrthoDB" id="9791330at2"/>
<evidence type="ECO:0000313" key="3">
    <source>
        <dbReference type="Proteomes" id="UP000190080"/>
    </source>
</evidence>
<dbReference type="EMBL" id="MZGV01000007">
    <property type="protein sequence ID" value="OPJ63779.1"/>
    <property type="molecule type" value="Genomic_DNA"/>
</dbReference>
<dbReference type="SUPFAM" id="SSF81301">
    <property type="entry name" value="Nucleotidyltransferase"/>
    <property type="match status" value="1"/>
</dbReference>
<keyword evidence="2" id="KW-0808">Transferase</keyword>
<evidence type="ECO:0000259" key="1">
    <source>
        <dbReference type="Pfam" id="PF01909"/>
    </source>
</evidence>
<name>A0A1V4IV45_9CLOT</name>
<feature type="domain" description="Polymerase nucleotidyl transferase" evidence="1">
    <location>
        <begin position="19"/>
        <end position="62"/>
    </location>
</feature>
<reference evidence="2 3" key="1">
    <citation type="submission" date="2017-03" db="EMBL/GenBank/DDBJ databases">
        <title>Genome sequence of Clostridium oryzae DSM 28571.</title>
        <authorList>
            <person name="Poehlein A."/>
            <person name="Daniel R."/>
        </authorList>
    </citation>
    <scope>NUCLEOTIDE SEQUENCE [LARGE SCALE GENOMIC DNA]</scope>
    <source>
        <strain evidence="2 3">DSM 28571</strain>
    </source>
</reference>
<dbReference type="CDD" id="cd05403">
    <property type="entry name" value="NT_KNTase_like"/>
    <property type="match status" value="1"/>
</dbReference>
<keyword evidence="3" id="KW-1185">Reference proteome</keyword>
<dbReference type="Gene3D" id="3.30.460.10">
    <property type="entry name" value="Beta Polymerase, domain 2"/>
    <property type="match status" value="1"/>
</dbReference>
<dbReference type="Pfam" id="PF01909">
    <property type="entry name" value="NTP_transf_2"/>
    <property type="match status" value="1"/>
</dbReference>
<dbReference type="Proteomes" id="UP000190080">
    <property type="component" value="Unassembled WGS sequence"/>
</dbReference>
<dbReference type="AlphaFoldDB" id="A0A1V4IV45"/>
<dbReference type="InterPro" id="IPR002934">
    <property type="entry name" value="Polymerase_NTP_transf_dom"/>
</dbReference>
<sequence length="360" mass="42013">MDEKTRQQLFDKNNSIINMVIERAKRDFPEDIAIIGLTGSFSTGDYHEKSDLDLIIINNNDRGWGIASCFILEDVGYDIYCTPWETRIEAEAQLKSPLISHLVDCQILYCAKPEYLVRFNAYKQRALDALAKPIGEECIERAKNCIDLAKQEYANTMLSENIGTVRYAAGGVLYNLINAIVNLNNSYFKRGIKRYLEQMATFQYIPDEFEKRYMRVINAKTIPEIRTASHEMLKSVINLYDEMYANLVKQPVPTYDNLRGTYEELWCNYRNKVIVSAEAKDKSYVYHAALGAQGFLDEMTKYRGTKKFDLMQYFNADDLTSFKEDFLRVMDKYLEEYHKVGRKVERYGSIEQLYNHYMKD</sequence>
<dbReference type="RefSeq" id="WP_079422393.1">
    <property type="nucleotide sequence ID" value="NZ_MZGV01000007.1"/>
</dbReference>
<dbReference type="GO" id="GO:0016779">
    <property type="term" value="F:nucleotidyltransferase activity"/>
    <property type="evidence" value="ECO:0007669"/>
    <property type="project" value="InterPro"/>
</dbReference>
<proteinExistence type="predicted"/>